<sequence>MKFLNAILVFASLAAAAPAASADTAAPIEARQAASPCYSNQKLTWNTGQIPGSGGWACATDNNGGCRAYYYTEELPYYSCA</sequence>
<feature type="signal peptide" evidence="1">
    <location>
        <begin position="1"/>
        <end position="22"/>
    </location>
</feature>
<keyword evidence="3" id="KW-1185">Reference proteome</keyword>
<proteinExistence type="predicted"/>
<gene>
    <name evidence="2" type="ORF">QIS74_08811</name>
</gene>
<reference evidence="2 3" key="1">
    <citation type="submission" date="2023-04" db="EMBL/GenBank/DDBJ databases">
        <title>Colletotrichum tabacum stain YC1 causing leaf anthracnose on Nicotiana tabacum(L.) cv.</title>
        <authorList>
            <person name="Ji Z."/>
            <person name="Wang M."/>
            <person name="Zhang J."/>
            <person name="Wang N."/>
            <person name="Zhou Z."/>
        </authorList>
    </citation>
    <scope>NUCLEOTIDE SEQUENCE [LARGE SCALE GENOMIC DNA]</scope>
    <source>
        <strain evidence="2 3">YC1</strain>
    </source>
</reference>
<evidence type="ECO:0000313" key="2">
    <source>
        <dbReference type="EMBL" id="KAK6215792.1"/>
    </source>
</evidence>
<comment type="caution">
    <text evidence="2">The sequence shown here is derived from an EMBL/GenBank/DDBJ whole genome shotgun (WGS) entry which is preliminary data.</text>
</comment>
<dbReference type="AlphaFoldDB" id="A0AAV9TAC3"/>
<accession>A0AAV9TAC3</accession>
<keyword evidence="1" id="KW-0732">Signal</keyword>
<organism evidence="2 3">
    <name type="scientific">Colletotrichum tabaci</name>
    <dbReference type="NCBI Taxonomy" id="1209068"/>
    <lineage>
        <taxon>Eukaryota</taxon>
        <taxon>Fungi</taxon>
        <taxon>Dikarya</taxon>
        <taxon>Ascomycota</taxon>
        <taxon>Pezizomycotina</taxon>
        <taxon>Sordariomycetes</taxon>
        <taxon>Hypocreomycetidae</taxon>
        <taxon>Glomerellales</taxon>
        <taxon>Glomerellaceae</taxon>
        <taxon>Colletotrichum</taxon>
        <taxon>Colletotrichum destructivum species complex</taxon>
    </lineage>
</organism>
<evidence type="ECO:0000256" key="1">
    <source>
        <dbReference type="SAM" id="SignalP"/>
    </source>
</evidence>
<evidence type="ECO:0000313" key="3">
    <source>
        <dbReference type="Proteomes" id="UP001327957"/>
    </source>
</evidence>
<dbReference type="EMBL" id="JASAOK010000043">
    <property type="protein sequence ID" value="KAK6215792.1"/>
    <property type="molecule type" value="Genomic_DNA"/>
</dbReference>
<dbReference type="Proteomes" id="UP001327957">
    <property type="component" value="Unassembled WGS sequence"/>
</dbReference>
<protein>
    <submittedName>
        <fullName evidence="2">Uncharacterized protein</fullName>
    </submittedName>
</protein>
<feature type="chain" id="PRO_5043586585" evidence="1">
    <location>
        <begin position="23"/>
        <end position="81"/>
    </location>
</feature>
<name>A0AAV9TAC3_9PEZI</name>